<dbReference type="PANTHER" id="PTHR34301:SF8">
    <property type="entry name" value="ATPASE DOMAIN-CONTAINING PROTEIN"/>
    <property type="match status" value="1"/>
</dbReference>
<sequence length="367" mass="42383">ESELEKFEYNLLQTIHGSPLNMSITGNRGMGKTAILVKMEQIAKKNRCLVFRVSNYESLIENVTDLTNYLILGLKNEYIATMSVNSKIMQFGEWASTLKPIITYKDATLSFEEKTITAQTILRNNFSAFWEKVKNEYSAVIILVDEAESLDRVNGALSFLREVFQRLSHNSKYMVVLAGKFNFAERMSESFSPLNRSFPIFPLTPFNESETNTYITKMLSSVDVTIHSEVIKKIQEKSEGHPYVVVEMSSLVFNSLQDNEQTITMKHFENAYPKIIFELEKDFFNPMFHPVSPKAKAILLKLVKINKKRFLFKEAVKLTGIERKNIAPYIQELVRKGCLNKPERATYEFFHKLFIDFLEKHAISSEE</sequence>
<organism evidence="1 2">
    <name type="scientific">Candidatus Iainarchaeum sp</name>
    <dbReference type="NCBI Taxonomy" id="3101447"/>
    <lineage>
        <taxon>Archaea</taxon>
        <taxon>Candidatus Iainarchaeota</taxon>
        <taxon>Candidatus Iainarchaeia</taxon>
        <taxon>Candidatus Iainarchaeales</taxon>
        <taxon>Candidatus Iainarchaeaceae</taxon>
        <taxon>Candidatus Iainarchaeum</taxon>
    </lineage>
</organism>
<accession>A0A7J4J0X3</accession>
<comment type="caution">
    <text evidence="1">The sequence shown here is derived from an EMBL/GenBank/DDBJ whole genome shotgun (WGS) entry which is preliminary data.</text>
</comment>
<evidence type="ECO:0000313" key="1">
    <source>
        <dbReference type="EMBL" id="HIH10025.1"/>
    </source>
</evidence>
<feature type="non-terminal residue" evidence="1">
    <location>
        <position position="1"/>
    </location>
</feature>
<protein>
    <submittedName>
        <fullName evidence="1">AAA family ATPase</fullName>
    </submittedName>
</protein>
<proteinExistence type="predicted"/>
<dbReference type="AlphaFoldDB" id="A0A7J4J0X3"/>
<reference evidence="2" key="1">
    <citation type="journal article" date="2020" name="bioRxiv">
        <title>A rank-normalized archaeal taxonomy based on genome phylogeny resolves widespread incomplete and uneven classifications.</title>
        <authorList>
            <person name="Rinke C."/>
            <person name="Chuvochina M."/>
            <person name="Mussig A.J."/>
            <person name="Chaumeil P.-A."/>
            <person name="Waite D.W."/>
            <person name="Whitman W.B."/>
            <person name="Parks D.H."/>
            <person name="Hugenholtz P."/>
        </authorList>
    </citation>
    <scope>NUCLEOTIDE SEQUENCE [LARGE SCALE GENOMIC DNA]</scope>
</reference>
<dbReference type="Proteomes" id="UP000565078">
    <property type="component" value="Unassembled WGS sequence"/>
</dbReference>
<dbReference type="SUPFAM" id="SSF52540">
    <property type="entry name" value="P-loop containing nucleoside triphosphate hydrolases"/>
    <property type="match status" value="1"/>
</dbReference>
<dbReference type="PANTHER" id="PTHR34301">
    <property type="entry name" value="DNA-BINDING PROTEIN-RELATED"/>
    <property type="match status" value="1"/>
</dbReference>
<name>A0A7J4J0X3_9ARCH</name>
<dbReference type="Gene3D" id="3.40.50.300">
    <property type="entry name" value="P-loop containing nucleotide triphosphate hydrolases"/>
    <property type="match status" value="1"/>
</dbReference>
<dbReference type="InterPro" id="IPR027417">
    <property type="entry name" value="P-loop_NTPase"/>
</dbReference>
<evidence type="ECO:0000313" key="2">
    <source>
        <dbReference type="Proteomes" id="UP000565078"/>
    </source>
</evidence>
<dbReference type="EMBL" id="DUGC01000080">
    <property type="protein sequence ID" value="HIH10025.1"/>
    <property type="molecule type" value="Genomic_DNA"/>
</dbReference>
<gene>
    <name evidence="1" type="ORF">HA254_05155</name>
</gene>